<dbReference type="AlphaFoldDB" id="A0AAV8V620"/>
<protein>
    <recommendedName>
        <fullName evidence="3">DNA-directed DNA polymerase</fullName>
    </recommendedName>
</protein>
<sequence>MIQFFKKGIRGGIRQCTAYLDATNLYGHSMSQCLPTGGFRWLTGNEMSNLNILDIPDEAPQGFALEVDVQARGEYRVLYPNPTPLENTFRSVYQKAIITIIQVG</sequence>
<evidence type="ECO:0008006" key="3">
    <source>
        <dbReference type="Google" id="ProtNLM"/>
    </source>
</evidence>
<organism evidence="1 2">
    <name type="scientific">Exocentrus adspersus</name>
    <dbReference type="NCBI Taxonomy" id="1586481"/>
    <lineage>
        <taxon>Eukaryota</taxon>
        <taxon>Metazoa</taxon>
        <taxon>Ecdysozoa</taxon>
        <taxon>Arthropoda</taxon>
        <taxon>Hexapoda</taxon>
        <taxon>Insecta</taxon>
        <taxon>Pterygota</taxon>
        <taxon>Neoptera</taxon>
        <taxon>Endopterygota</taxon>
        <taxon>Coleoptera</taxon>
        <taxon>Polyphaga</taxon>
        <taxon>Cucujiformia</taxon>
        <taxon>Chrysomeloidea</taxon>
        <taxon>Cerambycidae</taxon>
        <taxon>Lamiinae</taxon>
        <taxon>Acanthocinini</taxon>
        <taxon>Exocentrus</taxon>
    </lineage>
</organism>
<dbReference type="Proteomes" id="UP001159042">
    <property type="component" value="Unassembled WGS sequence"/>
</dbReference>
<accession>A0AAV8V620</accession>
<reference evidence="1 2" key="1">
    <citation type="journal article" date="2023" name="Insect Mol. Biol.">
        <title>Genome sequencing provides insights into the evolution of gene families encoding plant cell wall-degrading enzymes in longhorned beetles.</title>
        <authorList>
            <person name="Shin N.R."/>
            <person name="Okamura Y."/>
            <person name="Kirsch R."/>
            <person name="Pauchet Y."/>
        </authorList>
    </citation>
    <scope>NUCLEOTIDE SEQUENCE [LARGE SCALE GENOMIC DNA]</scope>
    <source>
        <strain evidence="1">EAD_L_NR</strain>
    </source>
</reference>
<gene>
    <name evidence="1" type="ORF">NQ315_003712</name>
</gene>
<comment type="caution">
    <text evidence="1">The sequence shown here is derived from an EMBL/GenBank/DDBJ whole genome shotgun (WGS) entry which is preliminary data.</text>
</comment>
<keyword evidence="2" id="KW-1185">Reference proteome</keyword>
<evidence type="ECO:0000313" key="1">
    <source>
        <dbReference type="EMBL" id="KAJ8909602.1"/>
    </source>
</evidence>
<dbReference type="EMBL" id="JANEYG010000482">
    <property type="protein sequence ID" value="KAJ8909602.1"/>
    <property type="molecule type" value="Genomic_DNA"/>
</dbReference>
<name>A0AAV8V620_9CUCU</name>
<proteinExistence type="predicted"/>
<evidence type="ECO:0000313" key="2">
    <source>
        <dbReference type="Proteomes" id="UP001159042"/>
    </source>
</evidence>